<comment type="caution">
    <text evidence="1">The sequence shown here is derived from an EMBL/GenBank/DDBJ whole genome shotgun (WGS) entry which is preliminary data.</text>
</comment>
<gene>
    <name evidence="1" type="ORF">BUALT_Bualt04G0054500</name>
</gene>
<organism evidence="1 2">
    <name type="scientific">Buddleja alternifolia</name>
    <dbReference type="NCBI Taxonomy" id="168488"/>
    <lineage>
        <taxon>Eukaryota</taxon>
        <taxon>Viridiplantae</taxon>
        <taxon>Streptophyta</taxon>
        <taxon>Embryophyta</taxon>
        <taxon>Tracheophyta</taxon>
        <taxon>Spermatophyta</taxon>
        <taxon>Magnoliopsida</taxon>
        <taxon>eudicotyledons</taxon>
        <taxon>Gunneridae</taxon>
        <taxon>Pentapetalae</taxon>
        <taxon>asterids</taxon>
        <taxon>lamiids</taxon>
        <taxon>Lamiales</taxon>
        <taxon>Scrophulariaceae</taxon>
        <taxon>Buddlejeae</taxon>
        <taxon>Buddleja</taxon>
    </lineage>
</organism>
<evidence type="ECO:0000313" key="2">
    <source>
        <dbReference type="Proteomes" id="UP000826271"/>
    </source>
</evidence>
<dbReference type="EMBL" id="WHWC01000004">
    <property type="protein sequence ID" value="KAG8383829.1"/>
    <property type="molecule type" value="Genomic_DNA"/>
</dbReference>
<dbReference type="Proteomes" id="UP000826271">
    <property type="component" value="Unassembled WGS sequence"/>
</dbReference>
<accession>A0AAV6XMW4</accession>
<keyword evidence="2" id="KW-1185">Reference proteome</keyword>
<sequence>MFLQFFVQSVVWISIRLIRKGQSDNPSTMGLDWCLFHVQVHNLPFSKRSREIACIVEDNTSISRHYPRGIDGIVVGVTPEVENVEMSSVKEVGGRSGGLDINNVVIRESGVHGSGKDDVADVAFSSNEEISESALVSVPLTLARGRGMRGGRGRGGRRERG</sequence>
<protein>
    <submittedName>
        <fullName evidence="1">Uncharacterized protein</fullName>
    </submittedName>
</protein>
<evidence type="ECO:0000313" key="1">
    <source>
        <dbReference type="EMBL" id="KAG8383829.1"/>
    </source>
</evidence>
<name>A0AAV6XMW4_9LAMI</name>
<proteinExistence type="predicted"/>
<reference evidence="1" key="1">
    <citation type="submission" date="2019-10" db="EMBL/GenBank/DDBJ databases">
        <authorList>
            <person name="Zhang R."/>
            <person name="Pan Y."/>
            <person name="Wang J."/>
            <person name="Ma R."/>
            <person name="Yu S."/>
        </authorList>
    </citation>
    <scope>NUCLEOTIDE SEQUENCE</scope>
    <source>
        <strain evidence="1">LA-IB0</strain>
        <tissue evidence="1">Leaf</tissue>
    </source>
</reference>
<dbReference type="AlphaFoldDB" id="A0AAV6XMW4"/>